<evidence type="ECO:0000313" key="1">
    <source>
        <dbReference type="EMBL" id="AND28425.1"/>
    </source>
</evidence>
<dbReference type="EMBL" id="CP013278">
    <property type="protein sequence ID" value="AND28425.1"/>
    <property type="molecule type" value="Genomic_DNA"/>
</dbReference>
<name>A0A161J7I0_BACTI</name>
<gene>
    <name evidence="1" type="ORF">ATN07_32360</name>
</gene>
<geneLocation type="plasmid" evidence="1">
    <name>pAM65-52-3-235K</name>
</geneLocation>
<dbReference type="PATRIC" id="fig|1430.6.peg.1966"/>
<sequence>MAETGSVQNAVGNNIYPDLVLTRFPELFDERSGSKSNPNLLRWTNLKDYNMAEHVNSLQDAVMAVQRMLGELAQMPAAPKDVNGKPITDPNVLLNLKRTSTVKSRIDALETHDWYAEFDKRYGGPTWAFDKDKTTNPTIQQHRHLGSTSGIPGMPEKIMLTQEVQGKLPKANVDLTKTATGITGSDIYVESTSNTKVADAINDKISETTGGTIAQNAELKVLGKTNTRWTREFDSNDASSTGNTAVADSKTLLNKAIESGATAASDLLNAPLDGMHYGRYVAVVRLSASSLPSNAVVEVSAVNSKTNQVINKTTLNGTDFDTSGQYKTFYLIFNHDGSTKLRVRKLATTSSVKVRFDYAIVEPVHPAVFDR</sequence>
<organism evidence="1">
    <name type="scientific">Bacillus thuringiensis subsp. israelensis</name>
    <dbReference type="NCBI Taxonomy" id="1430"/>
    <lineage>
        <taxon>Bacteria</taxon>
        <taxon>Bacillati</taxon>
        <taxon>Bacillota</taxon>
        <taxon>Bacilli</taxon>
        <taxon>Bacillales</taxon>
        <taxon>Bacillaceae</taxon>
        <taxon>Bacillus</taxon>
        <taxon>Bacillus cereus group</taxon>
    </lineage>
</organism>
<reference evidence="1" key="1">
    <citation type="journal article" date="2017" name="Res. Microbiol.">
        <title>Comparative genomics of extrachromosomal elements in Bacillus thuringiensis subsp. israelensis.</title>
        <authorList>
            <person name="Bolotin A."/>
            <person name="Gillis A."/>
            <person name="Sanchis V."/>
            <person name="Nielsen-LeRoux C."/>
            <person name="Mahillon J."/>
            <person name="Lereclus D."/>
            <person name="Sorokin A."/>
        </authorList>
    </citation>
    <scope>NUCLEOTIDE SEQUENCE</scope>
    <source>
        <strain evidence="1">AM65-52</strain>
        <plasmid evidence="1">pAM65-52-3-235K</plasmid>
    </source>
</reference>
<dbReference type="AlphaFoldDB" id="A0A161J7I0"/>
<keyword evidence="1" id="KW-0614">Plasmid</keyword>
<proteinExistence type="predicted"/>
<protein>
    <submittedName>
        <fullName evidence="1">Uncharacterized protein</fullName>
    </submittedName>
</protein>
<dbReference type="RefSeq" id="WP_000852183.1">
    <property type="nucleotide sequence ID" value="NZ_CP013278.1"/>
</dbReference>
<accession>A0A161J7I0</accession>